<evidence type="ECO:0000313" key="2">
    <source>
        <dbReference type="EMBL" id="RRT51981.1"/>
    </source>
</evidence>
<dbReference type="EMBL" id="AMZH03011932">
    <property type="protein sequence ID" value="RRT51981.1"/>
    <property type="molecule type" value="Genomic_DNA"/>
</dbReference>
<gene>
    <name evidence="2" type="ORF">B296_00013709</name>
</gene>
<dbReference type="Proteomes" id="UP000287651">
    <property type="component" value="Unassembled WGS sequence"/>
</dbReference>
<proteinExistence type="predicted"/>
<sequence>MIAGPYSLLNGWTKTPGSASLGPAQMICTGPSEPYGKSGLQSTYKDRPRGPQNRADLVVFALALGRSTPPRILPRGERKVCDPFSSFSSAKLDSLGRRAGFPSFSLRCFSEATRILASNYYPRRKGLNSAAVFGFGYRV</sequence>
<protein>
    <submittedName>
        <fullName evidence="2">Uncharacterized protein</fullName>
    </submittedName>
</protein>
<evidence type="ECO:0000256" key="1">
    <source>
        <dbReference type="SAM" id="MobiDB-lite"/>
    </source>
</evidence>
<reference evidence="2 3" key="1">
    <citation type="journal article" date="2014" name="Agronomy (Basel)">
        <title>A Draft Genome Sequence for Ensete ventricosum, the Drought-Tolerant Tree Against Hunger.</title>
        <authorList>
            <person name="Harrison J."/>
            <person name="Moore K.A."/>
            <person name="Paszkiewicz K."/>
            <person name="Jones T."/>
            <person name="Grant M."/>
            <person name="Ambacheew D."/>
            <person name="Muzemil S."/>
            <person name="Studholme D.J."/>
        </authorList>
    </citation>
    <scope>NUCLEOTIDE SEQUENCE [LARGE SCALE GENOMIC DNA]</scope>
</reference>
<name>A0A426YJP4_ENSVE</name>
<feature type="region of interest" description="Disordered" evidence="1">
    <location>
        <begin position="30"/>
        <end position="51"/>
    </location>
</feature>
<organism evidence="2 3">
    <name type="scientific">Ensete ventricosum</name>
    <name type="common">Abyssinian banana</name>
    <name type="synonym">Musa ensete</name>
    <dbReference type="NCBI Taxonomy" id="4639"/>
    <lineage>
        <taxon>Eukaryota</taxon>
        <taxon>Viridiplantae</taxon>
        <taxon>Streptophyta</taxon>
        <taxon>Embryophyta</taxon>
        <taxon>Tracheophyta</taxon>
        <taxon>Spermatophyta</taxon>
        <taxon>Magnoliopsida</taxon>
        <taxon>Liliopsida</taxon>
        <taxon>Zingiberales</taxon>
        <taxon>Musaceae</taxon>
        <taxon>Ensete</taxon>
    </lineage>
</organism>
<dbReference type="AlphaFoldDB" id="A0A426YJP4"/>
<evidence type="ECO:0000313" key="3">
    <source>
        <dbReference type="Proteomes" id="UP000287651"/>
    </source>
</evidence>
<comment type="caution">
    <text evidence="2">The sequence shown here is derived from an EMBL/GenBank/DDBJ whole genome shotgun (WGS) entry which is preliminary data.</text>
</comment>
<accession>A0A426YJP4</accession>